<dbReference type="AlphaFoldDB" id="A0A0H2LUQ2"/>
<dbReference type="PATRIC" id="fig|34073.19.peg.5012"/>
<comment type="caution">
    <text evidence="1">The sequence shown here is derived from an EMBL/GenBank/DDBJ whole genome shotgun (WGS) entry which is preliminary data.</text>
</comment>
<protein>
    <submittedName>
        <fullName evidence="1">Uncharacterized protein</fullName>
    </submittedName>
</protein>
<organism evidence="1 2">
    <name type="scientific">Variovorax paradoxus</name>
    <dbReference type="NCBI Taxonomy" id="34073"/>
    <lineage>
        <taxon>Bacteria</taxon>
        <taxon>Pseudomonadati</taxon>
        <taxon>Pseudomonadota</taxon>
        <taxon>Betaproteobacteria</taxon>
        <taxon>Burkholderiales</taxon>
        <taxon>Comamonadaceae</taxon>
        <taxon>Variovorax</taxon>
    </lineage>
</organism>
<keyword evidence="2" id="KW-1185">Reference proteome</keyword>
<evidence type="ECO:0000313" key="2">
    <source>
        <dbReference type="Proteomes" id="UP000035170"/>
    </source>
</evidence>
<evidence type="ECO:0000313" key="1">
    <source>
        <dbReference type="EMBL" id="KLN53958.1"/>
    </source>
</evidence>
<gene>
    <name evidence="1" type="ORF">VPARA_48960</name>
</gene>
<accession>A0A0H2LUQ2</accession>
<name>A0A0H2LUQ2_VARPD</name>
<proteinExistence type="predicted"/>
<sequence>MQVAWMTQPIELIIEEPALGSFVWRLLETDANGANPKVLRDAFDPADTYELALAAGQRALHSEIRRRAPGQPHAQGA</sequence>
<dbReference type="Proteomes" id="UP000035170">
    <property type="component" value="Unassembled WGS sequence"/>
</dbReference>
<dbReference type="EMBL" id="JZWI01000028">
    <property type="protein sequence ID" value="KLN53958.1"/>
    <property type="molecule type" value="Genomic_DNA"/>
</dbReference>
<reference evidence="1 2" key="1">
    <citation type="submission" date="2015-03" db="EMBL/GenBank/DDBJ databases">
        <title>Genome sequence of Variovorax paradoxus TBEA6.</title>
        <authorList>
            <person name="Poehlein A."/>
            <person name="Schuldes J."/>
            <person name="Wuebbeler J.H."/>
            <person name="Hiessl S."/>
            <person name="Steinbuechel A."/>
            <person name="Daniel R."/>
        </authorList>
    </citation>
    <scope>NUCLEOTIDE SEQUENCE [LARGE SCALE GENOMIC DNA]</scope>
    <source>
        <strain evidence="1 2">TBEA6</strain>
    </source>
</reference>